<proteinExistence type="inferred from homology"/>
<evidence type="ECO:0000259" key="4">
    <source>
        <dbReference type="Pfam" id="PF08241"/>
    </source>
</evidence>
<dbReference type="PANTHER" id="PTHR44942">
    <property type="entry name" value="METHYLTRANSF_11 DOMAIN-CONTAINING PROTEIN"/>
    <property type="match status" value="1"/>
</dbReference>
<dbReference type="Pfam" id="PF08241">
    <property type="entry name" value="Methyltransf_11"/>
    <property type="match status" value="1"/>
</dbReference>
<accession>A0A918VL20</accession>
<dbReference type="GO" id="GO:0032259">
    <property type="term" value="P:methylation"/>
    <property type="evidence" value="ECO:0007669"/>
    <property type="project" value="UniProtKB-KW"/>
</dbReference>
<evidence type="ECO:0000256" key="1">
    <source>
        <dbReference type="ARBA" id="ARBA00008361"/>
    </source>
</evidence>
<keyword evidence="6" id="KW-1185">Reference proteome</keyword>
<keyword evidence="2" id="KW-0489">Methyltransferase</keyword>
<name>A0A918VL20_9GAMM</name>
<evidence type="ECO:0000256" key="3">
    <source>
        <dbReference type="ARBA" id="ARBA00022679"/>
    </source>
</evidence>
<evidence type="ECO:0000313" key="6">
    <source>
        <dbReference type="Proteomes" id="UP000614811"/>
    </source>
</evidence>
<evidence type="ECO:0000313" key="5">
    <source>
        <dbReference type="EMBL" id="GHA06124.1"/>
    </source>
</evidence>
<keyword evidence="3" id="KW-0808">Transferase</keyword>
<dbReference type="GO" id="GO:0008757">
    <property type="term" value="F:S-adenosylmethionine-dependent methyltransferase activity"/>
    <property type="evidence" value="ECO:0007669"/>
    <property type="project" value="InterPro"/>
</dbReference>
<dbReference type="PANTHER" id="PTHR44942:SF4">
    <property type="entry name" value="METHYLTRANSFERASE TYPE 11 DOMAIN-CONTAINING PROTEIN"/>
    <property type="match status" value="1"/>
</dbReference>
<dbReference type="RefSeq" id="WP_189399413.1">
    <property type="nucleotide sequence ID" value="NZ_BMXA01000002.1"/>
</dbReference>
<gene>
    <name evidence="5" type="primary">bioC</name>
    <name evidence="5" type="ORF">GCM10008090_14700</name>
</gene>
<dbReference type="Proteomes" id="UP000614811">
    <property type="component" value="Unassembled WGS sequence"/>
</dbReference>
<reference evidence="5" key="1">
    <citation type="journal article" date="2014" name="Int. J. Syst. Evol. Microbiol.">
        <title>Complete genome sequence of Corynebacterium casei LMG S-19264T (=DSM 44701T), isolated from a smear-ripened cheese.</title>
        <authorList>
            <consortium name="US DOE Joint Genome Institute (JGI-PGF)"/>
            <person name="Walter F."/>
            <person name="Albersmeier A."/>
            <person name="Kalinowski J."/>
            <person name="Ruckert C."/>
        </authorList>
    </citation>
    <scope>NUCLEOTIDE SEQUENCE</scope>
    <source>
        <strain evidence="5">KCTC 12711</strain>
    </source>
</reference>
<dbReference type="CDD" id="cd02440">
    <property type="entry name" value="AdoMet_MTases"/>
    <property type="match status" value="1"/>
</dbReference>
<dbReference type="InterPro" id="IPR013216">
    <property type="entry name" value="Methyltransf_11"/>
</dbReference>
<dbReference type="Gene3D" id="3.40.50.150">
    <property type="entry name" value="Vaccinia Virus protein VP39"/>
    <property type="match status" value="1"/>
</dbReference>
<dbReference type="EMBL" id="BMXA01000002">
    <property type="protein sequence ID" value="GHA06124.1"/>
    <property type="molecule type" value="Genomic_DNA"/>
</dbReference>
<comment type="caution">
    <text evidence="5">The sequence shown here is derived from an EMBL/GenBank/DDBJ whole genome shotgun (WGS) entry which is preliminary data.</text>
</comment>
<comment type="similarity">
    <text evidence="1">Belongs to the methyltransferase superfamily.</text>
</comment>
<protein>
    <submittedName>
        <fullName evidence="5">Malonyl-[acyl-carrier protein] O-methyltransferase</fullName>
    </submittedName>
</protein>
<reference evidence="5" key="2">
    <citation type="submission" date="2020-09" db="EMBL/GenBank/DDBJ databases">
        <authorList>
            <person name="Sun Q."/>
            <person name="Kim S."/>
        </authorList>
    </citation>
    <scope>NUCLEOTIDE SEQUENCE</scope>
    <source>
        <strain evidence="5">KCTC 12711</strain>
    </source>
</reference>
<feature type="domain" description="Methyltransferase type 11" evidence="4">
    <location>
        <begin position="43"/>
        <end position="134"/>
    </location>
</feature>
<dbReference type="InterPro" id="IPR029063">
    <property type="entry name" value="SAM-dependent_MTases_sf"/>
</dbReference>
<dbReference type="SUPFAM" id="SSF53335">
    <property type="entry name" value="S-adenosyl-L-methionine-dependent methyltransferases"/>
    <property type="match status" value="1"/>
</dbReference>
<dbReference type="AlphaFoldDB" id="A0A918VL20"/>
<evidence type="ECO:0000256" key="2">
    <source>
        <dbReference type="ARBA" id="ARBA00022603"/>
    </source>
</evidence>
<organism evidence="5 6">
    <name type="scientific">Arenicella chitinivorans</name>
    <dbReference type="NCBI Taxonomy" id="1329800"/>
    <lineage>
        <taxon>Bacteria</taxon>
        <taxon>Pseudomonadati</taxon>
        <taxon>Pseudomonadota</taxon>
        <taxon>Gammaproteobacteria</taxon>
        <taxon>Arenicellales</taxon>
        <taxon>Arenicellaceae</taxon>
        <taxon>Arenicella</taxon>
    </lineage>
</organism>
<dbReference type="InterPro" id="IPR051052">
    <property type="entry name" value="Diverse_substrate_MTase"/>
</dbReference>
<sequence>MKKSRIQRQFDHGAAQYDVLGSLQQQILADLLQTAIAPSALAVDLGCGTGQGLAILAAAGHEQLVGIDIAPAMLTHARHRVPQAGVVLADIEAVPLPEACADLVVSSSALQWCDLKLALAEAVRITRPGGRLLISTFTRGTLSAWRSLWGIQDDGWFVTPTGIRDCLASLELQSFEIQTEVYRPRFRSFADAVASIRGLGAGATNQAGLMSPNRYRQIRRHVEAEIAQEGFFVLPYHVTRVFAVKRGSAINRYIPKVAICQQTSL</sequence>